<dbReference type="InterPro" id="IPR003374">
    <property type="entry name" value="ApbE-like_sf"/>
</dbReference>
<dbReference type="PIRSF" id="PIRSF006268">
    <property type="entry name" value="ApbE"/>
    <property type="match status" value="1"/>
</dbReference>
<comment type="catalytic activity">
    <reaction evidence="9 10">
        <text>L-threonyl-[protein] + FAD = FMN-L-threonyl-[protein] + AMP + H(+)</text>
        <dbReference type="Rhea" id="RHEA:36847"/>
        <dbReference type="Rhea" id="RHEA-COMP:11060"/>
        <dbReference type="Rhea" id="RHEA-COMP:11061"/>
        <dbReference type="ChEBI" id="CHEBI:15378"/>
        <dbReference type="ChEBI" id="CHEBI:30013"/>
        <dbReference type="ChEBI" id="CHEBI:57692"/>
        <dbReference type="ChEBI" id="CHEBI:74257"/>
        <dbReference type="ChEBI" id="CHEBI:456215"/>
        <dbReference type="EC" id="2.7.1.180"/>
    </reaction>
</comment>
<keyword evidence="3 10" id="KW-0285">Flavoprotein</keyword>
<comment type="cofactor">
    <cofactor evidence="11">
        <name>Mg(2+)</name>
        <dbReference type="ChEBI" id="CHEBI:18420"/>
    </cofactor>
    <cofactor evidence="11">
        <name>Mn(2+)</name>
        <dbReference type="ChEBI" id="CHEBI:29035"/>
    </cofactor>
    <text evidence="11">Magnesium. Can also use manganese.</text>
</comment>
<dbReference type="Gene3D" id="3.10.520.10">
    <property type="entry name" value="ApbE-like domains"/>
    <property type="match status" value="1"/>
</dbReference>
<evidence type="ECO:0000256" key="11">
    <source>
        <dbReference type="PIRSR" id="PIRSR006268-2"/>
    </source>
</evidence>
<feature type="binding site" evidence="11">
    <location>
        <position position="289"/>
    </location>
    <ligand>
        <name>Mg(2+)</name>
        <dbReference type="ChEBI" id="CHEBI:18420"/>
    </ligand>
</feature>
<proteinExistence type="inferred from homology"/>
<evidence type="ECO:0000256" key="3">
    <source>
        <dbReference type="ARBA" id="ARBA00022630"/>
    </source>
</evidence>
<dbReference type="EMBL" id="QFYR01000001">
    <property type="protein sequence ID" value="RAK57349.1"/>
    <property type="molecule type" value="Genomic_DNA"/>
</dbReference>
<dbReference type="GO" id="GO:0016740">
    <property type="term" value="F:transferase activity"/>
    <property type="evidence" value="ECO:0007669"/>
    <property type="project" value="UniProtKB-UniRule"/>
</dbReference>
<dbReference type="OrthoDB" id="9778595at2"/>
<evidence type="ECO:0000256" key="1">
    <source>
        <dbReference type="ARBA" id="ARBA00011955"/>
    </source>
</evidence>
<keyword evidence="5 10" id="KW-0479">Metal-binding</keyword>
<name>A0A328AS19_9CAUL</name>
<dbReference type="GO" id="GO:0046872">
    <property type="term" value="F:metal ion binding"/>
    <property type="evidence" value="ECO:0007669"/>
    <property type="project" value="UniProtKB-UniRule"/>
</dbReference>
<dbReference type="RefSeq" id="WP_111513801.1">
    <property type="nucleotide sequence ID" value="NZ_QFYR01000001.1"/>
</dbReference>
<evidence type="ECO:0000256" key="2">
    <source>
        <dbReference type="ARBA" id="ARBA00016337"/>
    </source>
</evidence>
<organism evidence="12 13">
    <name type="scientific">Phenylobacterium deserti</name>
    <dbReference type="NCBI Taxonomy" id="1914756"/>
    <lineage>
        <taxon>Bacteria</taxon>
        <taxon>Pseudomonadati</taxon>
        <taxon>Pseudomonadota</taxon>
        <taxon>Alphaproteobacteria</taxon>
        <taxon>Caulobacterales</taxon>
        <taxon>Caulobacteraceae</taxon>
        <taxon>Phenylobacterium</taxon>
    </lineage>
</organism>
<dbReference type="PANTHER" id="PTHR30040">
    <property type="entry name" value="THIAMINE BIOSYNTHESIS LIPOPROTEIN APBE"/>
    <property type="match status" value="1"/>
</dbReference>
<sequence length="333" mass="35027">MRIAVPLDIDPQAVRPPAGVLHTLSGPTMGVAWSARFFAPPALDDARVSRALQGVVDEIVAQMSPWEAASDISRFNRAPAGQAIALPALFWEVLERACAFAEASGGAFDPTAGRLVDLWGFGPPGPIAAAPDPAVLAEAQGAIGWTRLRLDPAGRKAVQPGGVALDLSGIAKGYGVDQLARALERLGVQDYLVEIGGELRGAGVKPTGEPWWVDLEDPPDLAVLAQGPVRVALHNLAIATSGDWRRFRENAGRRLAHTLDPRSGRPVENDLAAVTVLHESCMDADALCTVLMVLGPDAGLAFAESRGVAARMVVREGGRAVERLTPAFAAMLD</sequence>
<keyword evidence="4 10" id="KW-0808">Transferase</keyword>
<evidence type="ECO:0000256" key="9">
    <source>
        <dbReference type="ARBA" id="ARBA00048540"/>
    </source>
</evidence>
<dbReference type="Pfam" id="PF02424">
    <property type="entry name" value="ApbE"/>
    <property type="match status" value="1"/>
</dbReference>
<evidence type="ECO:0000256" key="7">
    <source>
        <dbReference type="ARBA" id="ARBA00022842"/>
    </source>
</evidence>
<evidence type="ECO:0000313" key="12">
    <source>
        <dbReference type="EMBL" id="RAK57349.1"/>
    </source>
</evidence>
<keyword evidence="6 10" id="KW-0274">FAD</keyword>
<dbReference type="PANTHER" id="PTHR30040:SF2">
    <property type="entry name" value="FAD:PROTEIN FMN TRANSFERASE"/>
    <property type="match status" value="1"/>
</dbReference>
<evidence type="ECO:0000256" key="10">
    <source>
        <dbReference type="PIRNR" id="PIRNR006268"/>
    </source>
</evidence>
<dbReference type="AlphaFoldDB" id="A0A328AS19"/>
<reference evidence="13" key="1">
    <citation type="submission" date="2018-05" db="EMBL/GenBank/DDBJ databases">
        <authorList>
            <person name="Li X."/>
        </authorList>
    </citation>
    <scope>NUCLEOTIDE SEQUENCE [LARGE SCALE GENOMIC DNA]</scope>
    <source>
        <strain evidence="13">YIM 73061</strain>
    </source>
</reference>
<gene>
    <name evidence="12" type="ORF">DJ018_05255</name>
</gene>
<evidence type="ECO:0000256" key="4">
    <source>
        <dbReference type="ARBA" id="ARBA00022679"/>
    </source>
</evidence>
<comment type="similarity">
    <text evidence="10">Belongs to the ApbE family.</text>
</comment>
<evidence type="ECO:0000256" key="6">
    <source>
        <dbReference type="ARBA" id="ARBA00022827"/>
    </source>
</evidence>
<feature type="binding site" evidence="11">
    <location>
        <position position="169"/>
    </location>
    <ligand>
        <name>Mg(2+)</name>
        <dbReference type="ChEBI" id="CHEBI:18420"/>
    </ligand>
</feature>
<evidence type="ECO:0000256" key="5">
    <source>
        <dbReference type="ARBA" id="ARBA00022723"/>
    </source>
</evidence>
<dbReference type="InterPro" id="IPR024932">
    <property type="entry name" value="ApbE"/>
</dbReference>
<keyword evidence="13" id="KW-1185">Reference proteome</keyword>
<protein>
    <recommendedName>
        <fullName evidence="2 10">FAD:protein FMN transferase</fullName>
        <ecNumber evidence="1 10">2.7.1.180</ecNumber>
    </recommendedName>
    <alternativeName>
        <fullName evidence="8 10">Flavin transferase</fullName>
    </alternativeName>
</protein>
<evidence type="ECO:0000313" key="13">
    <source>
        <dbReference type="Proteomes" id="UP000249725"/>
    </source>
</evidence>
<evidence type="ECO:0000256" key="8">
    <source>
        <dbReference type="ARBA" id="ARBA00031306"/>
    </source>
</evidence>
<dbReference type="Proteomes" id="UP000249725">
    <property type="component" value="Unassembled WGS sequence"/>
</dbReference>
<dbReference type="EC" id="2.7.1.180" evidence="1 10"/>
<accession>A0A328AS19</accession>
<feature type="binding site" evidence="11">
    <location>
        <position position="285"/>
    </location>
    <ligand>
        <name>Mg(2+)</name>
        <dbReference type="ChEBI" id="CHEBI:18420"/>
    </ligand>
</feature>
<comment type="caution">
    <text evidence="12">The sequence shown here is derived from an EMBL/GenBank/DDBJ whole genome shotgun (WGS) entry which is preliminary data.</text>
</comment>
<dbReference type="SUPFAM" id="SSF143631">
    <property type="entry name" value="ApbE-like"/>
    <property type="match status" value="1"/>
</dbReference>
<keyword evidence="7 10" id="KW-0460">Magnesium</keyword>